<evidence type="ECO:0000256" key="2">
    <source>
        <dbReference type="ARBA" id="ARBA00022771"/>
    </source>
</evidence>
<keyword evidence="9" id="KW-1185">Reference proteome</keyword>
<sequence length="1076" mass="123246">MVKCCVVFCTSGYKNNKENVSKFAAPRDPELRKKWAKAIPRQNFVLTDSTYVCEKHFNESDIIRYWQSGSDPTTIVKIPYKIPKLVKNAVPSIFPGPKYLSKEIKKRKPPTVRQNASNSEKKLKIQNNTEDCQQLNCDLNESTSHISTNNLYDQIHSLATSGTLTSYIPWPETSGICKGFNAETSHCFSSFCSGVSFSIIEKCVSVKIDGTITFGVFGKKIEEQKLNIIPAKNVEEFVKNLQDFEKINVCHGGPLVENFQKHSTALCVADCTGRLRHIDCCLIIEKNLKYCIKCQKLCKSLAMWKKRKENGAQERIFLCPTKRQRLNKLQRDKICLKKKVLRANKKLENLRLELHEVKNGMAKYSDKLIEKELTKIEGMNESQKTLIRECFAASKIKNSRNRRYSENWLLLCLLFSIRSPGAYKYLRESQLLPLPHMKTVRQLLSSLKTTCGFDSEFLTLLGKKVQHMSSVEKHGVLIFDEVNLRQSLQVNTSNLSYIGLEDYGDADISKSHKEYANHALVFMWQSLASNFSQTVGVFATKGEVKGTTLAQLVLKAITLLEKNGILVDGIICDGATTNKKMWKELGVNGTQDKLKHYFEHPLDENRKIYAFSDFVHVFKCVRNRLYNNTSLRLHHDSDSVSWSYFKEVYKNDILHPANLRLIPRITPQHLQLSSMSKMRVRLCTQVFSMSMAQALRFYMKKGCLMLKGASETANFVEYWNNLFDNFNRILPWQGLRIGDEGFEKFYDAINYLNSWENEVIAHHITPEEFLTPQTAQSLRVTLHSTIDLSMYLLEKCGFEYVLTGKMCQDPLEKFFGIIRQAAGPNDHPTTPTFLHLYKILSVYSVLKPPKYGNCTVVNSDSQKISLADIRDIFHEKPSERWEKIEKLKTKLDSLVENNEWEACDVLPIIDSDGESSVQDCIVYYVCGYVTKKILKHKKCSKCIAFLNNGVVTHSAGELVVAKSRGLLVHPNGYLFDFLKSVEHSFAKYCGDLDVFEKVISDITKNINFKFSCSIHLVEVTTELIVYYVQMRMRQYSYQENLKCKKLSREKKKQSKLCNTCGIGSPKCILDKLTTET</sequence>
<dbReference type="SMART" id="SM00980">
    <property type="entry name" value="THAP"/>
    <property type="match status" value="1"/>
</dbReference>
<keyword evidence="4 5" id="KW-0238">DNA-binding</keyword>
<evidence type="ECO:0000313" key="9">
    <source>
        <dbReference type="Proteomes" id="UP001160148"/>
    </source>
</evidence>
<dbReference type="PANTHER" id="PTHR47577">
    <property type="entry name" value="THAP DOMAIN-CONTAINING PROTEIN 6"/>
    <property type="match status" value="1"/>
</dbReference>
<evidence type="ECO:0000256" key="1">
    <source>
        <dbReference type="ARBA" id="ARBA00022723"/>
    </source>
</evidence>
<keyword evidence="3" id="KW-0862">Zinc</keyword>
<dbReference type="PROSITE" id="PS50950">
    <property type="entry name" value="ZF_THAP"/>
    <property type="match status" value="1"/>
</dbReference>
<dbReference type="InterPro" id="IPR006612">
    <property type="entry name" value="THAP_Znf"/>
</dbReference>
<dbReference type="EMBL" id="CARXXK010000001">
    <property type="protein sequence ID" value="CAI6346733.1"/>
    <property type="molecule type" value="Genomic_DNA"/>
</dbReference>
<dbReference type="Pfam" id="PF21789">
    <property type="entry name" value="TNP-like_RNaseH_C"/>
    <property type="match status" value="1"/>
</dbReference>
<dbReference type="GO" id="GO:0008270">
    <property type="term" value="F:zinc ion binding"/>
    <property type="evidence" value="ECO:0007669"/>
    <property type="project" value="UniProtKB-KW"/>
</dbReference>
<reference evidence="8 9" key="1">
    <citation type="submission" date="2023-01" db="EMBL/GenBank/DDBJ databases">
        <authorList>
            <person name="Whitehead M."/>
        </authorList>
    </citation>
    <scope>NUCLEOTIDE SEQUENCE [LARGE SCALE GENOMIC DNA]</scope>
</reference>
<dbReference type="InterPro" id="IPR048367">
    <property type="entry name" value="TNP-like_RNaseH_C"/>
</dbReference>
<dbReference type="Gene3D" id="6.20.210.20">
    <property type="entry name" value="THAP domain"/>
    <property type="match status" value="1"/>
</dbReference>
<dbReference type="Pfam" id="PF21787">
    <property type="entry name" value="TNP-like_RNaseH_N"/>
    <property type="match status" value="1"/>
</dbReference>
<dbReference type="InterPro" id="IPR048365">
    <property type="entry name" value="TNP-like_RNaseH_N"/>
</dbReference>
<dbReference type="SUPFAM" id="SSF57716">
    <property type="entry name" value="Glucocorticoid receptor-like (DNA-binding domain)"/>
    <property type="match status" value="1"/>
</dbReference>
<dbReference type="Pfam" id="PF05485">
    <property type="entry name" value="THAP"/>
    <property type="match status" value="1"/>
</dbReference>
<dbReference type="PANTHER" id="PTHR47577:SF2">
    <property type="entry name" value="THAP DOMAIN CONTAINING 9"/>
    <property type="match status" value="1"/>
</dbReference>
<protein>
    <recommendedName>
        <fullName evidence="7">THAP-type domain-containing protein</fullName>
    </recommendedName>
</protein>
<keyword evidence="2 5" id="KW-0863">Zinc-finger</keyword>
<dbReference type="SMART" id="SM00692">
    <property type="entry name" value="DM3"/>
    <property type="match status" value="1"/>
</dbReference>
<comment type="caution">
    <text evidence="8">The sequence shown here is derived from an EMBL/GenBank/DDBJ whole genome shotgun (WGS) entry which is preliminary data.</text>
</comment>
<accession>A0AAV0VQR8</accession>
<feature type="coiled-coil region" evidence="6">
    <location>
        <begin position="326"/>
        <end position="367"/>
    </location>
</feature>
<keyword evidence="1" id="KW-0479">Metal-binding</keyword>
<evidence type="ECO:0000259" key="7">
    <source>
        <dbReference type="PROSITE" id="PS50950"/>
    </source>
</evidence>
<dbReference type="InterPro" id="IPR038441">
    <property type="entry name" value="THAP_Znf_sf"/>
</dbReference>
<feature type="domain" description="THAP-type" evidence="7">
    <location>
        <begin position="1"/>
        <end position="94"/>
    </location>
</feature>
<evidence type="ECO:0000313" key="8">
    <source>
        <dbReference type="EMBL" id="CAI6346733.1"/>
    </source>
</evidence>
<proteinExistence type="predicted"/>
<evidence type="ECO:0000256" key="6">
    <source>
        <dbReference type="SAM" id="Coils"/>
    </source>
</evidence>
<evidence type="ECO:0000256" key="4">
    <source>
        <dbReference type="ARBA" id="ARBA00023125"/>
    </source>
</evidence>
<organism evidence="8 9">
    <name type="scientific">Macrosiphum euphorbiae</name>
    <name type="common">potato aphid</name>
    <dbReference type="NCBI Taxonomy" id="13131"/>
    <lineage>
        <taxon>Eukaryota</taxon>
        <taxon>Metazoa</taxon>
        <taxon>Ecdysozoa</taxon>
        <taxon>Arthropoda</taxon>
        <taxon>Hexapoda</taxon>
        <taxon>Insecta</taxon>
        <taxon>Pterygota</taxon>
        <taxon>Neoptera</taxon>
        <taxon>Paraneoptera</taxon>
        <taxon>Hemiptera</taxon>
        <taxon>Sternorrhyncha</taxon>
        <taxon>Aphidomorpha</taxon>
        <taxon>Aphidoidea</taxon>
        <taxon>Aphididae</taxon>
        <taxon>Macrosiphini</taxon>
        <taxon>Macrosiphum</taxon>
    </lineage>
</organism>
<keyword evidence="6" id="KW-0175">Coiled coil</keyword>
<dbReference type="Proteomes" id="UP001160148">
    <property type="component" value="Unassembled WGS sequence"/>
</dbReference>
<gene>
    <name evidence="8" type="ORF">MEUPH1_LOCUS3609</name>
</gene>
<dbReference type="AlphaFoldDB" id="A0AAV0VQR8"/>
<evidence type="ECO:0000256" key="5">
    <source>
        <dbReference type="PROSITE-ProRule" id="PRU00309"/>
    </source>
</evidence>
<dbReference type="InterPro" id="IPR048366">
    <property type="entry name" value="TNP-like_GBD"/>
</dbReference>
<name>A0AAV0VQR8_9HEMI</name>
<dbReference type="Pfam" id="PF21788">
    <property type="entry name" value="TNP-like_GBD"/>
    <property type="match status" value="1"/>
</dbReference>
<dbReference type="GO" id="GO:0003677">
    <property type="term" value="F:DNA binding"/>
    <property type="evidence" value="ECO:0007669"/>
    <property type="project" value="UniProtKB-UniRule"/>
</dbReference>
<evidence type="ECO:0000256" key="3">
    <source>
        <dbReference type="ARBA" id="ARBA00022833"/>
    </source>
</evidence>